<organism evidence="1">
    <name type="scientific">Physcomitrium patens</name>
    <name type="common">Spreading-leaved earth moss</name>
    <name type="synonym">Physcomitrella patens</name>
    <dbReference type="NCBI Taxonomy" id="3218"/>
    <lineage>
        <taxon>Eukaryota</taxon>
        <taxon>Viridiplantae</taxon>
        <taxon>Streptophyta</taxon>
        <taxon>Embryophyta</taxon>
        <taxon>Bryophyta</taxon>
        <taxon>Bryophytina</taxon>
        <taxon>Bryopsida</taxon>
        <taxon>Funariidae</taxon>
        <taxon>Funariales</taxon>
        <taxon>Funariaceae</taxon>
        <taxon>Physcomitrium</taxon>
    </lineage>
</organism>
<dbReference type="EMBL" id="ABEU02000013">
    <property type="protein sequence ID" value="PNR42672.1"/>
    <property type="molecule type" value="Genomic_DNA"/>
</dbReference>
<keyword evidence="3" id="KW-1185">Reference proteome</keyword>
<sequence>MGKKSIKNYAHEFEAKIVSCKKMNEYSKLVIFYARLEEAIRQKYFERESIPKTLDEALALVD</sequence>
<evidence type="ECO:0008006" key="4">
    <source>
        <dbReference type="Google" id="ProtNLM"/>
    </source>
</evidence>
<dbReference type="AlphaFoldDB" id="A0A2K1JMB1"/>
<dbReference type="Gramene" id="Pp3c13_17150V3.1">
    <property type="protein sequence ID" value="PAC:32932020.CDS.1"/>
    <property type="gene ID" value="Pp3c13_17150"/>
</dbReference>
<gene>
    <name evidence="1" type="ORF">PHYPA_017502</name>
</gene>
<dbReference type="Proteomes" id="UP000006727">
    <property type="component" value="Chromosome 13"/>
</dbReference>
<evidence type="ECO:0000313" key="2">
    <source>
        <dbReference type="EnsemblPlants" id="PAC:32932020.CDS.1"/>
    </source>
</evidence>
<protein>
    <recommendedName>
        <fullName evidence="4">Retrotransposon gag domain-containing protein</fullName>
    </recommendedName>
</protein>
<reference evidence="1 3" key="2">
    <citation type="journal article" date="2018" name="Plant J.">
        <title>The Physcomitrella patens chromosome-scale assembly reveals moss genome structure and evolution.</title>
        <authorList>
            <person name="Lang D."/>
            <person name="Ullrich K.K."/>
            <person name="Murat F."/>
            <person name="Fuchs J."/>
            <person name="Jenkins J."/>
            <person name="Haas F.B."/>
            <person name="Piednoel M."/>
            <person name="Gundlach H."/>
            <person name="Van Bel M."/>
            <person name="Meyberg R."/>
            <person name="Vives C."/>
            <person name="Morata J."/>
            <person name="Symeonidi A."/>
            <person name="Hiss M."/>
            <person name="Muchero W."/>
            <person name="Kamisugi Y."/>
            <person name="Saleh O."/>
            <person name="Blanc G."/>
            <person name="Decker E.L."/>
            <person name="van Gessel N."/>
            <person name="Grimwood J."/>
            <person name="Hayes R.D."/>
            <person name="Graham S.W."/>
            <person name="Gunter L.E."/>
            <person name="McDaniel S.F."/>
            <person name="Hoernstein S.N.W."/>
            <person name="Larsson A."/>
            <person name="Li F.W."/>
            <person name="Perroud P.F."/>
            <person name="Phillips J."/>
            <person name="Ranjan P."/>
            <person name="Rokshar D.S."/>
            <person name="Rothfels C.J."/>
            <person name="Schneider L."/>
            <person name="Shu S."/>
            <person name="Stevenson D.W."/>
            <person name="Thummler F."/>
            <person name="Tillich M."/>
            <person name="Villarreal Aguilar J.C."/>
            <person name="Widiez T."/>
            <person name="Wong G.K."/>
            <person name="Wymore A."/>
            <person name="Zhang Y."/>
            <person name="Zimmer A.D."/>
            <person name="Quatrano R.S."/>
            <person name="Mayer K.F.X."/>
            <person name="Goodstein D."/>
            <person name="Casacuberta J.M."/>
            <person name="Vandepoele K."/>
            <person name="Reski R."/>
            <person name="Cuming A.C."/>
            <person name="Tuskan G.A."/>
            <person name="Maumus F."/>
            <person name="Salse J."/>
            <person name="Schmutz J."/>
            <person name="Rensing S.A."/>
        </authorList>
    </citation>
    <scope>NUCLEOTIDE SEQUENCE [LARGE SCALE GENOMIC DNA]</scope>
    <source>
        <strain evidence="2 3">cv. Gransden 2004</strain>
    </source>
</reference>
<dbReference type="EnsemblPlants" id="Pp3c13_17150V3.2">
    <property type="protein sequence ID" value="PAC:32932021.CDS.1"/>
    <property type="gene ID" value="Pp3c13_17150"/>
</dbReference>
<evidence type="ECO:0000313" key="3">
    <source>
        <dbReference type="Proteomes" id="UP000006727"/>
    </source>
</evidence>
<name>A0A2K1JMB1_PHYPA</name>
<reference evidence="2" key="3">
    <citation type="submission" date="2020-12" db="UniProtKB">
        <authorList>
            <consortium name="EnsemblPlants"/>
        </authorList>
    </citation>
    <scope>IDENTIFICATION</scope>
</reference>
<accession>A0A2K1JMB1</accession>
<reference evidence="1 3" key="1">
    <citation type="journal article" date="2008" name="Science">
        <title>The Physcomitrella genome reveals evolutionary insights into the conquest of land by plants.</title>
        <authorList>
            <person name="Rensing S."/>
            <person name="Lang D."/>
            <person name="Zimmer A."/>
            <person name="Terry A."/>
            <person name="Salamov A."/>
            <person name="Shapiro H."/>
            <person name="Nishiyama T."/>
            <person name="Perroud P.-F."/>
            <person name="Lindquist E."/>
            <person name="Kamisugi Y."/>
            <person name="Tanahashi T."/>
            <person name="Sakakibara K."/>
            <person name="Fujita T."/>
            <person name="Oishi K."/>
            <person name="Shin-I T."/>
            <person name="Kuroki Y."/>
            <person name="Toyoda A."/>
            <person name="Suzuki Y."/>
            <person name="Hashimoto A."/>
            <person name="Yamaguchi K."/>
            <person name="Sugano A."/>
            <person name="Kohara Y."/>
            <person name="Fujiyama A."/>
            <person name="Anterola A."/>
            <person name="Aoki S."/>
            <person name="Ashton N."/>
            <person name="Barbazuk W.B."/>
            <person name="Barker E."/>
            <person name="Bennetzen J."/>
            <person name="Bezanilla M."/>
            <person name="Blankenship R."/>
            <person name="Cho S.H."/>
            <person name="Dutcher S."/>
            <person name="Estelle M."/>
            <person name="Fawcett J.A."/>
            <person name="Gundlach H."/>
            <person name="Hanada K."/>
            <person name="Heyl A."/>
            <person name="Hicks K.A."/>
            <person name="Hugh J."/>
            <person name="Lohr M."/>
            <person name="Mayer K."/>
            <person name="Melkozernov A."/>
            <person name="Murata T."/>
            <person name="Nelson D."/>
            <person name="Pils B."/>
            <person name="Prigge M."/>
            <person name="Reiss B."/>
            <person name="Renner T."/>
            <person name="Rombauts S."/>
            <person name="Rushton P."/>
            <person name="Sanderfoot A."/>
            <person name="Schween G."/>
            <person name="Shiu S.-H."/>
            <person name="Stueber K."/>
            <person name="Theodoulou F.L."/>
            <person name="Tu H."/>
            <person name="Van de Peer Y."/>
            <person name="Verrier P.J."/>
            <person name="Waters E."/>
            <person name="Wood A."/>
            <person name="Yang L."/>
            <person name="Cove D."/>
            <person name="Cuming A."/>
            <person name="Hasebe M."/>
            <person name="Lucas S."/>
            <person name="Mishler D.B."/>
            <person name="Reski R."/>
            <person name="Grigoriev I."/>
            <person name="Quatrano R.S."/>
            <person name="Boore J.L."/>
        </authorList>
    </citation>
    <scope>NUCLEOTIDE SEQUENCE [LARGE SCALE GENOMIC DNA]</scope>
    <source>
        <strain evidence="2 3">cv. Gransden 2004</strain>
    </source>
</reference>
<dbReference type="InParanoid" id="A0A2K1JMB1"/>
<dbReference type="EnsemblPlants" id="Pp3c13_17150V3.1">
    <property type="protein sequence ID" value="PAC:32932020.CDS.1"/>
    <property type="gene ID" value="Pp3c13_17150"/>
</dbReference>
<dbReference type="Gramene" id="Pp3c13_17150V3.2">
    <property type="protein sequence ID" value="PAC:32932021.CDS.1"/>
    <property type="gene ID" value="Pp3c13_17150"/>
</dbReference>
<evidence type="ECO:0000313" key="1">
    <source>
        <dbReference type="EMBL" id="PNR42672.1"/>
    </source>
</evidence>
<proteinExistence type="predicted"/>